<evidence type="ECO:0000313" key="2">
    <source>
        <dbReference type="WBParaSite" id="EEL_0000291301-mRNA-1"/>
    </source>
</evidence>
<keyword evidence="1" id="KW-1185">Reference proteome</keyword>
<protein>
    <submittedName>
        <fullName evidence="2">Uncharacterized protein</fullName>
    </submittedName>
</protein>
<dbReference type="WBParaSite" id="EEL_0000291301-mRNA-1">
    <property type="protein sequence ID" value="EEL_0000291301-mRNA-1"/>
    <property type="gene ID" value="EEL_0000291301"/>
</dbReference>
<name>A0A0R3RN53_9BILA</name>
<evidence type="ECO:0000313" key="1">
    <source>
        <dbReference type="Proteomes" id="UP000050640"/>
    </source>
</evidence>
<accession>A0A0R3RN53</accession>
<sequence>MENIILWKQQCTSSALHSLVTLFILSIATTSKAVTESQVYRTQNKLLDETQFSNPKSFDYNFEDDFKKWADKNDIYDELVPYLPSFILHKNGKDVGRTSIPIITRKMPYWSTPPPRQKYVAPYKPFSEKSSSSLQRFGLRRPASLTTKSVSQRLAFYL</sequence>
<reference evidence="2" key="1">
    <citation type="submission" date="2017-02" db="UniProtKB">
        <authorList>
            <consortium name="WormBaseParasite"/>
        </authorList>
    </citation>
    <scope>IDENTIFICATION</scope>
</reference>
<organism evidence="1 2">
    <name type="scientific">Elaeophora elaphi</name>
    <dbReference type="NCBI Taxonomy" id="1147741"/>
    <lineage>
        <taxon>Eukaryota</taxon>
        <taxon>Metazoa</taxon>
        <taxon>Ecdysozoa</taxon>
        <taxon>Nematoda</taxon>
        <taxon>Chromadorea</taxon>
        <taxon>Rhabditida</taxon>
        <taxon>Spirurina</taxon>
        <taxon>Spiruromorpha</taxon>
        <taxon>Filarioidea</taxon>
        <taxon>Onchocercidae</taxon>
        <taxon>Elaeophora</taxon>
    </lineage>
</organism>
<dbReference type="AlphaFoldDB" id="A0A0R3RN53"/>
<dbReference type="Proteomes" id="UP000050640">
    <property type="component" value="Unplaced"/>
</dbReference>
<proteinExistence type="predicted"/>